<dbReference type="Pfam" id="PF00415">
    <property type="entry name" value="RCC1"/>
    <property type="match status" value="1"/>
</dbReference>
<dbReference type="InterPro" id="IPR009091">
    <property type="entry name" value="RCC1/BLIP-II"/>
</dbReference>
<dbReference type="InterPro" id="IPR051553">
    <property type="entry name" value="Ran_GTPase-activating"/>
</dbReference>
<dbReference type="EMBL" id="JAPDFW010000147">
    <property type="protein sequence ID" value="KAJ5066097.1"/>
    <property type="molecule type" value="Genomic_DNA"/>
</dbReference>
<comment type="caution">
    <text evidence="2">The sequence shown here is derived from an EMBL/GenBank/DDBJ whole genome shotgun (WGS) entry which is preliminary data.</text>
</comment>
<proteinExistence type="predicted"/>
<organism evidence="2 3">
    <name type="scientific">Anaeramoeba ignava</name>
    <name type="common">Anaerobic marine amoeba</name>
    <dbReference type="NCBI Taxonomy" id="1746090"/>
    <lineage>
        <taxon>Eukaryota</taxon>
        <taxon>Metamonada</taxon>
        <taxon>Anaeramoebidae</taxon>
        <taxon>Anaeramoeba</taxon>
    </lineage>
</organism>
<protein>
    <submittedName>
        <fullName evidence="2">Uncharacterized protein</fullName>
    </submittedName>
</protein>
<dbReference type="Gene3D" id="2.130.10.30">
    <property type="entry name" value="Regulator of chromosome condensation 1/beta-lactamase-inhibitor protein II"/>
    <property type="match status" value="1"/>
</dbReference>
<evidence type="ECO:0000313" key="2">
    <source>
        <dbReference type="EMBL" id="KAJ5066097.1"/>
    </source>
</evidence>
<evidence type="ECO:0000256" key="1">
    <source>
        <dbReference type="PROSITE-ProRule" id="PRU00235"/>
    </source>
</evidence>
<evidence type="ECO:0000313" key="3">
    <source>
        <dbReference type="Proteomes" id="UP001149090"/>
    </source>
</evidence>
<accession>A0A9Q0L4R6</accession>
<gene>
    <name evidence="2" type="ORF">M0811_03430</name>
</gene>
<keyword evidence="3" id="KW-1185">Reference proteome</keyword>
<dbReference type="InterPro" id="IPR000408">
    <property type="entry name" value="Reg_chr_condens"/>
</dbReference>
<reference evidence="2" key="1">
    <citation type="submission" date="2022-10" db="EMBL/GenBank/DDBJ databases">
        <title>Novel sulphate-reducing endosymbionts in the free-living metamonad Anaeramoeba.</title>
        <authorList>
            <person name="Jerlstrom-Hultqvist J."/>
            <person name="Cepicka I."/>
            <person name="Gallot-Lavallee L."/>
            <person name="Salas-Leiva D."/>
            <person name="Curtis B.A."/>
            <person name="Zahonova K."/>
            <person name="Pipaliya S."/>
            <person name="Dacks J."/>
            <person name="Roger A.J."/>
        </authorList>
    </citation>
    <scope>NUCLEOTIDE SEQUENCE</scope>
    <source>
        <strain evidence="2">BMAN</strain>
    </source>
</reference>
<dbReference type="PANTHER" id="PTHR45982:SF1">
    <property type="entry name" value="REGULATOR OF CHROMOSOME CONDENSATION"/>
    <property type="match status" value="1"/>
</dbReference>
<name>A0A9Q0L4R6_ANAIG</name>
<feature type="repeat" description="RCC1" evidence="1">
    <location>
        <begin position="148"/>
        <end position="197"/>
    </location>
</feature>
<dbReference type="PANTHER" id="PTHR45982">
    <property type="entry name" value="REGULATOR OF CHROMOSOME CONDENSATION"/>
    <property type="match status" value="1"/>
</dbReference>
<sequence>MNEILFFGQNEYPTLIKNEPNKIKKPIQFKFENENENENEKQIKQISSGRFSTIFLFENGKAIEYLKNSKQNPEKIQIEENIQKVTVGVYNEAILTIERNVFAKGKYINPNNPNEFINISSLIEDINDRIIEDIVSGAHSIYLLTSNQNVYGIGSNDYGQLGFDSETLKETEKPILIMKNVSKIFSGNTSNHVFLLNSNQELFGCGYNYFMVNLD</sequence>
<dbReference type="Proteomes" id="UP001149090">
    <property type="component" value="Unassembled WGS sequence"/>
</dbReference>
<dbReference type="SUPFAM" id="SSF50985">
    <property type="entry name" value="RCC1/BLIP-II"/>
    <property type="match status" value="1"/>
</dbReference>
<dbReference type="PROSITE" id="PS50012">
    <property type="entry name" value="RCC1_3"/>
    <property type="match status" value="1"/>
</dbReference>
<dbReference type="AlphaFoldDB" id="A0A9Q0L4R6"/>